<gene>
    <name evidence="1" type="ordered locus">BAbS19_I18850</name>
</gene>
<protein>
    <recommendedName>
        <fullName evidence="3">Glycoprotein X</fullName>
    </recommendedName>
</protein>
<dbReference type="EMBL" id="CP000887">
    <property type="protein sequence ID" value="ACD73367.1"/>
    <property type="molecule type" value="Genomic_DNA"/>
</dbReference>
<dbReference type="KEGG" id="bmc:BAbS19_I18850"/>
<dbReference type="PATRIC" id="fig|359391.4.peg.2093"/>
<evidence type="ECO:0000313" key="2">
    <source>
        <dbReference type="Proteomes" id="UP000002565"/>
    </source>
</evidence>
<name>A0A0F6ASW4_BRUA1</name>
<proteinExistence type="predicted"/>
<evidence type="ECO:0008006" key="3">
    <source>
        <dbReference type="Google" id="ProtNLM"/>
    </source>
</evidence>
<evidence type="ECO:0000313" key="1">
    <source>
        <dbReference type="EMBL" id="ACD73367.1"/>
    </source>
</evidence>
<sequence>MAVSAVINNIPNIMVSNISSPAGSQVITATLTYDGNGNDAQKPGTDRFTFIFASNPNGNVKVASGSSLDAAITQDSANPNVYTASITVIAAAYGVCSASGNKTGDSTQWLASATSFSILPSVSFPVITRNPSPALQVSPVPGTPDSDATLVTQMDVTVTDEGGNPIPDSSVTFTVKDVRTTSATQTGVFYSASKTPISLAPLTPQDPRSDSRFAQATNKLGVATIFIATNQNPGYLRIFCETNTIRGASAFVYIFDTAFGTELEAPDTDIGPDLSNYTDTTFPVTINNKNTSPNEFIALFLNNKFQNQIAGTNLNENGSALTVANAADLNVGSSSAKPQNNFLYTIRTSNGDLINSKTTLLQLFGPLPTPNPKNQILGPLVDPNGGVINLGSIFIQGNPTDYTTTIDLSKDKTTLADKMSYTLKQNDIVTLHATFQGDFQSDDNFQVNPFTYTKTITDPTDSAFNIIIPFDDISGYGTPKDPKRSNLYKMYYEITPASATTPIAASSLTQGVLSTRVI</sequence>
<dbReference type="Proteomes" id="UP000002565">
    <property type="component" value="Chromosome 1"/>
</dbReference>
<accession>A0A0F6ASW4</accession>
<dbReference type="AlphaFoldDB" id="A0A0F6ASW4"/>
<organism evidence="1 2">
    <name type="scientific">Brucella abortus (strain S19)</name>
    <dbReference type="NCBI Taxonomy" id="430066"/>
    <lineage>
        <taxon>Bacteria</taxon>
        <taxon>Pseudomonadati</taxon>
        <taxon>Pseudomonadota</taxon>
        <taxon>Alphaproteobacteria</taxon>
        <taxon>Hyphomicrobiales</taxon>
        <taxon>Brucellaceae</taxon>
        <taxon>Brucella/Ochrobactrum group</taxon>
        <taxon>Brucella</taxon>
    </lineage>
</organism>
<dbReference type="HOGENOM" id="CLU_050819_0_0_5"/>
<reference evidence="1 2" key="1">
    <citation type="journal article" date="2008" name="PLoS ONE">
        <title>Genome sequence of Brucella abortus vaccine strain S19 compared to virulent strains yields candidate virulence genes.</title>
        <authorList>
            <person name="Crasta O.R."/>
            <person name="Folkerts O."/>
            <person name="Fei Z."/>
            <person name="Mane S.P."/>
            <person name="Evans C."/>
            <person name="Martino-Catt S."/>
            <person name="Bricker B."/>
            <person name="Yu G."/>
            <person name="Du L."/>
            <person name="Sobral B.W."/>
        </authorList>
    </citation>
    <scope>NUCLEOTIDE SEQUENCE [LARGE SCALE GENOMIC DNA]</scope>
    <source>
        <strain evidence="1 2">S19</strain>
    </source>
</reference>
<dbReference type="RefSeq" id="WP_002967016.1">
    <property type="nucleotide sequence ID" value="NC_010742.1"/>
</dbReference>
<dbReference type="GeneID" id="93017672"/>